<sequence>MAVSLNLYCNEAPNEIVVSCEAYGDDDDDNESDHCSVDYDDDLLINLFETEVDQMLESKVVSSRFHHSIVTARKDAIQWMLKVHCFYRFRPETAYLSINYMDRFLSARPLPQGKGWTMQLLSVSCLSLAAKMEETTVPFLLDLQIMKPRFLFKPKTVQRMEVLVMQTLNWRLRIITPFDFVHCFIARISSCFSDSHQPNRLCHLFSLASDLIINTCIAIDSLDYPPSAIAAAVALWITNHSVDEQNLGHLHNGVNQVINTLASPPIIEGIVLNEGFVSYTLLRAGVPQKAARWGWFTLQGTIQLVVDLQDFVNQDHWAVTYGTLALNRVWETKLIYAAKNASIGGSTRFCEPNLSDSRSQHGMVKMIYKVIEGKRSSLKLMLQSPTCVLEAALLCKEIAKYC</sequence>
<dbReference type="EMBL" id="JABEZW010000003">
    <property type="protein sequence ID" value="MBA0760942.1"/>
    <property type="molecule type" value="Genomic_DNA"/>
</dbReference>
<name>A0A7J9DJM4_9ROSI</name>
<dbReference type="PANTHER" id="PTHR10177">
    <property type="entry name" value="CYCLINS"/>
    <property type="match status" value="1"/>
</dbReference>
<dbReference type="FunFam" id="1.10.472.10:FF:000060">
    <property type="entry name" value="D6-type cyclin"/>
    <property type="match status" value="1"/>
</dbReference>
<evidence type="ECO:0000259" key="6">
    <source>
        <dbReference type="SMART" id="SM00385"/>
    </source>
</evidence>
<dbReference type="SMART" id="SM00385">
    <property type="entry name" value="CYCLIN"/>
    <property type="match status" value="1"/>
</dbReference>
<evidence type="ECO:0000256" key="1">
    <source>
        <dbReference type="ARBA" id="ARBA00009065"/>
    </source>
</evidence>
<keyword evidence="2" id="KW-0132">Cell division</keyword>
<evidence type="ECO:0000313" key="7">
    <source>
        <dbReference type="EMBL" id="MBA0760942.1"/>
    </source>
</evidence>
<dbReference type="InterPro" id="IPR013763">
    <property type="entry name" value="Cyclin-like_dom"/>
</dbReference>
<keyword evidence="3 5" id="KW-0195">Cyclin</keyword>
<dbReference type="InterPro" id="IPR039361">
    <property type="entry name" value="Cyclin"/>
</dbReference>
<proteinExistence type="inferred from homology"/>
<evidence type="ECO:0000256" key="2">
    <source>
        <dbReference type="ARBA" id="ARBA00022618"/>
    </source>
</evidence>
<accession>A0A7J9DJM4</accession>
<dbReference type="InterPro" id="IPR006671">
    <property type="entry name" value="Cyclin_N"/>
</dbReference>
<evidence type="ECO:0000256" key="4">
    <source>
        <dbReference type="ARBA" id="ARBA00023306"/>
    </source>
</evidence>
<feature type="domain" description="Cyclin-like" evidence="6">
    <location>
        <begin position="78"/>
        <end position="166"/>
    </location>
</feature>
<dbReference type="SUPFAM" id="SSF47954">
    <property type="entry name" value="Cyclin-like"/>
    <property type="match status" value="1"/>
</dbReference>
<evidence type="ECO:0000313" key="8">
    <source>
        <dbReference type="Proteomes" id="UP000593568"/>
    </source>
</evidence>
<protein>
    <recommendedName>
        <fullName evidence="6">Cyclin-like domain-containing protein</fullName>
    </recommendedName>
</protein>
<evidence type="ECO:0000256" key="5">
    <source>
        <dbReference type="RuleBase" id="RU000383"/>
    </source>
</evidence>
<dbReference type="AlphaFoldDB" id="A0A7J9DJM4"/>
<keyword evidence="4" id="KW-0131">Cell cycle</keyword>
<dbReference type="GO" id="GO:0051301">
    <property type="term" value="P:cell division"/>
    <property type="evidence" value="ECO:0007669"/>
    <property type="project" value="UniProtKB-KW"/>
</dbReference>
<dbReference type="Proteomes" id="UP000593568">
    <property type="component" value="Unassembled WGS sequence"/>
</dbReference>
<dbReference type="PROSITE" id="PS00292">
    <property type="entry name" value="CYCLINS"/>
    <property type="match status" value="1"/>
</dbReference>
<gene>
    <name evidence="7" type="ORF">Gotri_023654</name>
</gene>
<dbReference type="CDD" id="cd20543">
    <property type="entry name" value="CYCLIN_AtCycD-like_rpt1"/>
    <property type="match status" value="1"/>
</dbReference>
<evidence type="ECO:0000256" key="3">
    <source>
        <dbReference type="ARBA" id="ARBA00023127"/>
    </source>
</evidence>
<keyword evidence="8" id="KW-1185">Reference proteome</keyword>
<comment type="caution">
    <text evidence="7">The sequence shown here is derived from an EMBL/GenBank/DDBJ whole genome shotgun (WGS) entry which is preliminary data.</text>
</comment>
<comment type="similarity">
    <text evidence="1">Belongs to the cyclin family. Cyclin D subfamily.</text>
</comment>
<dbReference type="Pfam" id="PF00134">
    <property type="entry name" value="Cyclin_N"/>
    <property type="match status" value="1"/>
</dbReference>
<organism evidence="7 8">
    <name type="scientific">Gossypium trilobum</name>
    <dbReference type="NCBI Taxonomy" id="34281"/>
    <lineage>
        <taxon>Eukaryota</taxon>
        <taxon>Viridiplantae</taxon>
        <taxon>Streptophyta</taxon>
        <taxon>Embryophyta</taxon>
        <taxon>Tracheophyta</taxon>
        <taxon>Spermatophyta</taxon>
        <taxon>Magnoliopsida</taxon>
        <taxon>eudicotyledons</taxon>
        <taxon>Gunneridae</taxon>
        <taxon>Pentapetalae</taxon>
        <taxon>rosids</taxon>
        <taxon>malvids</taxon>
        <taxon>Malvales</taxon>
        <taxon>Malvaceae</taxon>
        <taxon>Malvoideae</taxon>
        <taxon>Gossypium</taxon>
    </lineage>
</organism>
<dbReference type="InterPro" id="IPR048258">
    <property type="entry name" value="Cyclins_cyclin-box"/>
</dbReference>
<dbReference type="Gene3D" id="1.10.472.10">
    <property type="entry name" value="Cyclin-like"/>
    <property type="match status" value="2"/>
</dbReference>
<dbReference type="InterPro" id="IPR036915">
    <property type="entry name" value="Cyclin-like_sf"/>
</dbReference>
<dbReference type="CDD" id="cd20544">
    <property type="entry name" value="CYCLIN_AtCycD-like_rpt2"/>
    <property type="match status" value="1"/>
</dbReference>
<reference evidence="7 8" key="1">
    <citation type="journal article" date="2019" name="Genome Biol. Evol.">
        <title>Insights into the evolution of the New World diploid cottons (Gossypium, subgenus Houzingenia) based on genome sequencing.</title>
        <authorList>
            <person name="Grover C.E."/>
            <person name="Arick M.A. 2nd"/>
            <person name="Thrash A."/>
            <person name="Conover J.L."/>
            <person name="Sanders W.S."/>
            <person name="Peterson D.G."/>
            <person name="Frelichowski J.E."/>
            <person name="Scheffler J.A."/>
            <person name="Scheffler B.E."/>
            <person name="Wendel J.F."/>
        </authorList>
    </citation>
    <scope>NUCLEOTIDE SEQUENCE [LARGE SCALE GENOMIC DNA]</scope>
    <source>
        <strain evidence="7">8</strain>
        <tissue evidence="7">Leaf</tissue>
    </source>
</reference>